<evidence type="ECO:0000256" key="2">
    <source>
        <dbReference type="ARBA" id="ARBA00023125"/>
    </source>
</evidence>
<dbReference type="AlphaFoldDB" id="A0A162EM71"/>
<proteinExistence type="predicted"/>
<sequence length="776" mass="90022">MGRCNLLHPKSSFYSKMVLFGCVISILPLAALGFFSFMKSSTSVQNHVNGSNIQIMNQTNSNLEQVLRTVDYTLNYVINSNILQSALYRPLSYYDFQLYNKLREEMSLLQSPETKVTDVILANTTTNWLINNRGMYPFNEYASKDTLLTLMELQGNSNWVMLDTESLGSSDTLSYACPYTIALVKKMPLSASIARGVALATIPSCSLAAMMDSPSDSREVMVLDHDYRIIVHPEQAKLGQYLTDNGYAKEALNHFDSKSGQFETKIHNKPVSVTYVRSDFNGWLYASFTEMSAITKESRSIGWFTLYICLLMIGLSVLLVWVGTRKMYTPIRRIFQHIVERLPEIQANKKSELQVIDEHIRDMFNSNTKLRSELRQTSQQLRTFFLHKLFLGKISPQEVMEQIELFGFEEQVSAWEHLAVFTLQIDMLDETRYERKDSDLLLFAINNIIEEMIPSAHRLPSVIIDLTQVTLIGRGGISLEEFNNDLYTLSEEIQKTTRHVLDLEVSIGISLPYESLSKTSRAYQEGLEALKHRIKLGTGVIIPYFSLNSGKHTRVYFYPMQLENELIDAIKLADEERAIELLKQWLDEVFRKDRTPHDYQISLIRLLNDLMIVMQENGIMLEQLDIRDSSLVEELLRLYTNPDIESWFKSRIIRPMVSVFRDRQDSQYQNLSEQMIEMIRNEFDRNITLEECASRLHYNNFYLSSVFKKETNMSFSEYLSQYRFKMSKKWLVETDMPIKDIAEKLSYNNSQNFIRSFRKLEGMTPGQYRSKYRAVP</sequence>
<name>A0A162EM71_9BACL</name>
<gene>
    <name evidence="6" type="ORF">AWU65_17525</name>
</gene>
<dbReference type="SUPFAM" id="SSF46689">
    <property type="entry name" value="Homeodomain-like"/>
    <property type="match status" value="2"/>
</dbReference>
<dbReference type="STRING" id="59843.A3958_16935"/>
<dbReference type="InterPro" id="IPR020449">
    <property type="entry name" value="Tscrpt_reg_AraC-type_HTH"/>
</dbReference>
<evidence type="ECO:0000256" key="3">
    <source>
        <dbReference type="ARBA" id="ARBA00023163"/>
    </source>
</evidence>
<keyword evidence="7" id="KW-1185">Reference proteome</keyword>
<keyword evidence="1" id="KW-0805">Transcription regulation</keyword>
<evidence type="ECO:0000256" key="4">
    <source>
        <dbReference type="SAM" id="Phobius"/>
    </source>
</evidence>
<evidence type="ECO:0000259" key="5">
    <source>
        <dbReference type="PROSITE" id="PS01124"/>
    </source>
</evidence>
<feature type="transmembrane region" description="Helical" evidence="4">
    <location>
        <begin position="301"/>
        <end position="323"/>
    </location>
</feature>
<dbReference type="SMART" id="SM00342">
    <property type="entry name" value="HTH_ARAC"/>
    <property type="match status" value="1"/>
</dbReference>
<dbReference type="PRINTS" id="PR00032">
    <property type="entry name" value="HTHARAC"/>
</dbReference>
<dbReference type="Gene3D" id="3.30.450.20">
    <property type="entry name" value="PAS domain"/>
    <property type="match status" value="1"/>
</dbReference>
<keyword evidence="4" id="KW-1133">Transmembrane helix</keyword>
<keyword evidence="2" id="KW-0238">DNA-binding</keyword>
<comment type="caution">
    <text evidence="6">The sequence shown here is derived from an EMBL/GenBank/DDBJ whole genome shotgun (WGS) entry which is preliminary data.</text>
</comment>
<dbReference type="Proteomes" id="UP000076796">
    <property type="component" value="Unassembled WGS sequence"/>
</dbReference>
<accession>A0A162EM71</accession>
<dbReference type="GO" id="GO:0043565">
    <property type="term" value="F:sequence-specific DNA binding"/>
    <property type="evidence" value="ECO:0007669"/>
    <property type="project" value="InterPro"/>
</dbReference>
<organism evidence="6 7">
    <name type="scientific">Paenibacillus glucanolyticus</name>
    <dbReference type="NCBI Taxonomy" id="59843"/>
    <lineage>
        <taxon>Bacteria</taxon>
        <taxon>Bacillati</taxon>
        <taxon>Bacillota</taxon>
        <taxon>Bacilli</taxon>
        <taxon>Bacillales</taxon>
        <taxon>Paenibacillaceae</taxon>
        <taxon>Paenibacillus</taxon>
    </lineage>
</organism>
<evidence type="ECO:0000256" key="1">
    <source>
        <dbReference type="ARBA" id="ARBA00023015"/>
    </source>
</evidence>
<dbReference type="EMBL" id="LWMH01000001">
    <property type="protein sequence ID" value="KZS47591.1"/>
    <property type="molecule type" value="Genomic_DNA"/>
</dbReference>
<keyword evidence="4" id="KW-0472">Membrane</keyword>
<dbReference type="Gene3D" id="1.10.10.60">
    <property type="entry name" value="Homeodomain-like"/>
    <property type="match status" value="2"/>
</dbReference>
<dbReference type="GO" id="GO:0003700">
    <property type="term" value="F:DNA-binding transcription factor activity"/>
    <property type="evidence" value="ECO:0007669"/>
    <property type="project" value="InterPro"/>
</dbReference>
<dbReference type="PANTHER" id="PTHR43280">
    <property type="entry name" value="ARAC-FAMILY TRANSCRIPTIONAL REGULATOR"/>
    <property type="match status" value="1"/>
</dbReference>
<protein>
    <submittedName>
        <fullName evidence="6">AraC family transcriptional regulator</fullName>
    </submittedName>
</protein>
<dbReference type="PROSITE" id="PS01124">
    <property type="entry name" value="HTH_ARAC_FAMILY_2"/>
    <property type="match status" value="1"/>
</dbReference>
<keyword evidence="3" id="KW-0804">Transcription</keyword>
<dbReference type="PANTHER" id="PTHR43280:SF10">
    <property type="entry name" value="REGULATORY PROTEIN POCR"/>
    <property type="match status" value="1"/>
</dbReference>
<dbReference type="Pfam" id="PF12833">
    <property type="entry name" value="HTH_18"/>
    <property type="match status" value="1"/>
</dbReference>
<dbReference type="InterPro" id="IPR009057">
    <property type="entry name" value="Homeodomain-like_sf"/>
</dbReference>
<feature type="transmembrane region" description="Helical" evidence="4">
    <location>
        <begin position="17"/>
        <end position="37"/>
    </location>
</feature>
<evidence type="ECO:0000313" key="7">
    <source>
        <dbReference type="Proteomes" id="UP000076796"/>
    </source>
</evidence>
<keyword evidence="4" id="KW-0812">Transmembrane</keyword>
<dbReference type="InterPro" id="IPR018060">
    <property type="entry name" value="HTH_AraC"/>
</dbReference>
<feature type="domain" description="HTH araC/xylS-type" evidence="5">
    <location>
        <begin position="673"/>
        <end position="771"/>
    </location>
</feature>
<reference evidence="6" key="1">
    <citation type="journal article" date="2016" name="Genome Announc.">
        <title>Draft genomes of two strains of Paenibacillus glucanolyticus with capability to degrade lignocellulose.</title>
        <authorList>
            <person name="Mathews S.L."/>
            <person name="Pawlak J."/>
            <person name="Grunden A.M."/>
        </authorList>
    </citation>
    <scope>NUCLEOTIDE SEQUENCE [LARGE SCALE GENOMIC DNA]</scope>
    <source>
        <strain evidence="6">SLM1</strain>
    </source>
</reference>
<evidence type="ECO:0000313" key="6">
    <source>
        <dbReference type="EMBL" id="KZS47591.1"/>
    </source>
</evidence>